<organism evidence="6 7">
    <name type="scientific">Ottowia thiooxydans</name>
    <dbReference type="NCBI Taxonomy" id="219182"/>
    <lineage>
        <taxon>Bacteria</taxon>
        <taxon>Pseudomonadati</taxon>
        <taxon>Pseudomonadota</taxon>
        <taxon>Betaproteobacteria</taxon>
        <taxon>Burkholderiales</taxon>
        <taxon>Comamonadaceae</taxon>
        <taxon>Ottowia</taxon>
    </lineage>
</organism>
<dbReference type="EMBL" id="JBEPSH010000003">
    <property type="protein sequence ID" value="MET4576465.1"/>
    <property type="molecule type" value="Genomic_DNA"/>
</dbReference>
<evidence type="ECO:0000259" key="5">
    <source>
        <dbReference type="PROSITE" id="PS50110"/>
    </source>
</evidence>
<dbReference type="InterPro" id="IPR016032">
    <property type="entry name" value="Sig_transdc_resp-reg_C-effctor"/>
</dbReference>
<proteinExistence type="predicted"/>
<dbReference type="RefSeq" id="WP_354442548.1">
    <property type="nucleotide sequence ID" value="NZ_JBEPSH010000003.1"/>
</dbReference>
<dbReference type="CDD" id="cd17535">
    <property type="entry name" value="REC_NarL-like"/>
    <property type="match status" value="1"/>
</dbReference>
<dbReference type="InterPro" id="IPR058245">
    <property type="entry name" value="NreC/VraR/RcsB-like_REC"/>
</dbReference>
<dbReference type="PANTHER" id="PTHR45566:SF1">
    <property type="entry name" value="HTH-TYPE TRANSCRIPTIONAL REGULATOR YHJB-RELATED"/>
    <property type="match status" value="1"/>
</dbReference>
<dbReference type="Proteomes" id="UP001549320">
    <property type="component" value="Unassembled WGS sequence"/>
</dbReference>
<dbReference type="InterPro" id="IPR051015">
    <property type="entry name" value="EvgA-like"/>
</dbReference>
<evidence type="ECO:0000256" key="3">
    <source>
        <dbReference type="PROSITE-ProRule" id="PRU00169"/>
    </source>
</evidence>
<protein>
    <submittedName>
        <fullName evidence="6">Two-component system nitrate/nitrite response regulator NarL</fullName>
    </submittedName>
</protein>
<dbReference type="PROSITE" id="PS50110">
    <property type="entry name" value="RESPONSE_REGULATORY"/>
    <property type="match status" value="1"/>
</dbReference>
<dbReference type="PROSITE" id="PS50043">
    <property type="entry name" value="HTH_LUXR_2"/>
    <property type="match status" value="1"/>
</dbReference>
<dbReference type="SMART" id="SM00421">
    <property type="entry name" value="HTH_LUXR"/>
    <property type="match status" value="1"/>
</dbReference>
<evidence type="ECO:0000256" key="2">
    <source>
        <dbReference type="ARBA" id="ARBA00023125"/>
    </source>
</evidence>
<dbReference type="InterPro" id="IPR000792">
    <property type="entry name" value="Tscrpt_reg_LuxR_C"/>
</dbReference>
<dbReference type="CDD" id="cd06170">
    <property type="entry name" value="LuxR_C_like"/>
    <property type="match status" value="1"/>
</dbReference>
<feature type="modified residue" description="4-aspartylphosphate" evidence="3">
    <location>
        <position position="56"/>
    </location>
</feature>
<dbReference type="InterPro" id="IPR036388">
    <property type="entry name" value="WH-like_DNA-bd_sf"/>
</dbReference>
<evidence type="ECO:0000313" key="6">
    <source>
        <dbReference type="EMBL" id="MET4576465.1"/>
    </source>
</evidence>
<evidence type="ECO:0000313" key="7">
    <source>
        <dbReference type="Proteomes" id="UP001549320"/>
    </source>
</evidence>
<dbReference type="Gene3D" id="3.40.50.2300">
    <property type="match status" value="1"/>
</dbReference>
<dbReference type="Pfam" id="PF00196">
    <property type="entry name" value="GerE"/>
    <property type="match status" value="1"/>
</dbReference>
<dbReference type="SUPFAM" id="SSF46894">
    <property type="entry name" value="C-terminal effector domain of the bipartite response regulators"/>
    <property type="match status" value="1"/>
</dbReference>
<reference evidence="6 7" key="1">
    <citation type="submission" date="2024-06" db="EMBL/GenBank/DDBJ databases">
        <title>Sorghum-associated microbial communities from plants grown in Nebraska, USA.</title>
        <authorList>
            <person name="Schachtman D."/>
        </authorList>
    </citation>
    <scope>NUCLEOTIDE SEQUENCE [LARGE SCALE GENOMIC DNA]</scope>
    <source>
        <strain evidence="6 7">2709</strain>
    </source>
</reference>
<dbReference type="SUPFAM" id="SSF52172">
    <property type="entry name" value="CheY-like"/>
    <property type="match status" value="1"/>
</dbReference>
<keyword evidence="2" id="KW-0238">DNA-binding</keyword>
<gene>
    <name evidence="6" type="ORF">ABIE13_001574</name>
</gene>
<feature type="domain" description="HTH luxR-type" evidence="4">
    <location>
        <begin position="138"/>
        <end position="203"/>
    </location>
</feature>
<keyword evidence="7" id="KW-1185">Reference proteome</keyword>
<dbReference type="PANTHER" id="PTHR45566">
    <property type="entry name" value="HTH-TYPE TRANSCRIPTIONAL REGULATOR YHJB-RELATED"/>
    <property type="match status" value="1"/>
</dbReference>
<dbReference type="InterPro" id="IPR011006">
    <property type="entry name" value="CheY-like_superfamily"/>
</dbReference>
<name>A0ABV2Q719_9BURK</name>
<evidence type="ECO:0000259" key="4">
    <source>
        <dbReference type="PROSITE" id="PS50043"/>
    </source>
</evidence>
<dbReference type="PRINTS" id="PR00038">
    <property type="entry name" value="HTHLUXR"/>
</dbReference>
<dbReference type="SMART" id="SM00448">
    <property type="entry name" value="REC"/>
    <property type="match status" value="1"/>
</dbReference>
<keyword evidence="1 3" id="KW-0597">Phosphoprotein</keyword>
<evidence type="ECO:0000256" key="1">
    <source>
        <dbReference type="ARBA" id="ARBA00022553"/>
    </source>
</evidence>
<sequence>MNTPARILLADDHEIVRDGLAAHLQMLGDFEIVHAWSLATLMAAAAPPGCDLAVVDVHMPGMDGGQGLEALCGTYPTLPLIIISGAATLPHAAEWQRWSCVRAIIHKSSPMSQFRAAVDMALARVPAAPAPLPEPWGDAEALSALSPRLAQVAQAVSQGLSNRQTATALGLSEGTVKQYLKEIFRTLGVANRTQLALLLHRQK</sequence>
<dbReference type="Gene3D" id="1.10.10.10">
    <property type="entry name" value="Winged helix-like DNA-binding domain superfamily/Winged helix DNA-binding domain"/>
    <property type="match status" value="1"/>
</dbReference>
<feature type="domain" description="Response regulatory" evidence="5">
    <location>
        <begin position="6"/>
        <end position="122"/>
    </location>
</feature>
<dbReference type="InterPro" id="IPR001789">
    <property type="entry name" value="Sig_transdc_resp-reg_receiver"/>
</dbReference>
<comment type="caution">
    <text evidence="6">The sequence shown here is derived from an EMBL/GenBank/DDBJ whole genome shotgun (WGS) entry which is preliminary data.</text>
</comment>
<accession>A0ABV2Q719</accession>
<dbReference type="Pfam" id="PF00072">
    <property type="entry name" value="Response_reg"/>
    <property type="match status" value="1"/>
</dbReference>